<dbReference type="GO" id="GO:0008955">
    <property type="term" value="F:peptidoglycan glycosyltransferase activity"/>
    <property type="evidence" value="ECO:0007669"/>
    <property type="project" value="UniProtKB-EC"/>
</dbReference>
<dbReference type="InterPro" id="IPR036950">
    <property type="entry name" value="PBP_transglycosylase"/>
</dbReference>
<dbReference type="InterPro" id="IPR023346">
    <property type="entry name" value="Lysozyme-like_dom_sf"/>
</dbReference>
<dbReference type="InterPro" id="IPR050396">
    <property type="entry name" value="Glycosyltr_51/Transpeptidase"/>
</dbReference>
<dbReference type="SUPFAM" id="SSF49879">
    <property type="entry name" value="SMAD/FHA domain"/>
    <property type="match status" value="1"/>
</dbReference>
<dbReference type="InterPro" id="IPR001264">
    <property type="entry name" value="Glyco_trans_51"/>
</dbReference>
<keyword evidence="3" id="KW-0328">Glycosyltransferase</keyword>
<evidence type="ECO:0000256" key="2">
    <source>
        <dbReference type="ARBA" id="ARBA00022670"/>
    </source>
</evidence>
<dbReference type="NCBIfam" id="TIGR02074">
    <property type="entry name" value="PBP_1a_fam"/>
    <property type="match status" value="1"/>
</dbReference>
<dbReference type="Gene3D" id="3.40.710.10">
    <property type="entry name" value="DD-peptidase/beta-lactamase superfamily"/>
    <property type="match status" value="1"/>
</dbReference>
<keyword evidence="6" id="KW-0511">Multifunctional enzyme</keyword>
<dbReference type="InterPro" id="IPR000253">
    <property type="entry name" value="FHA_dom"/>
</dbReference>
<dbReference type="Gene3D" id="1.10.3810.10">
    <property type="entry name" value="Biosynthetic peptidoglycan transglycosylase-like"/>
    <property type="match status" value="1"/>
</dbReference>
<dbReference type="GO" id="GO:0008658">
    <property type="term" value="F:penicillin binding"/>
    <property type="evidence" value="ECO:0007669"/>
    <property type="project" value="InterPro"/>
</dbReference>
<dbReference type="GO" id="GO:0006508">
    <property type="term" value="P:proteolysis"/>
    <property type="evidence" value="ECO:0007669"/>
    <property type="project" value="UniProtKB-KW"/>
</dbReference>
<dbReference type="GO" id="GO:0030288">
    <property type="term" value="C:outer membrane-bounded periplasmic space"/>
    <property type="evidence" value="ECO:0007669"/>
    <property type="project" value="TreeGrafter"/>
</dbReference>
<reference evidence="10" key="1">
    <citation type="submission" date="2024-07" db="EMBL/GenBank/DDBJ databases">
        <authorList>
            <person name="Kim Y.J."/>
            <person name="Jeong J.Y."/>
        </authorList>
    </citation>
    <scope>NUCLEOTIDE SEQUENCE</scope>
    <source>
        <strain evidence="10">GIHE-MW2</strain>
    </source>
</reference>
<dbReference type="PROSITE" id="PS50006">
    <property type="entry name" value="FHA_DOMAIN"/>
    <property type="match status" value="1"/>
</dbReference>
<comment type="catalytic activity">
    <reaction evidence="7">
        <text>Preferential cleavage: (Ac)2-L-Lys-D-Ala-|-D-Ala. Also transpeptidation of peptidyl-alanyl moieties that are N-acyl substituents of D-alanine.</text>
        <dbReference type="EC" id="3.4.16.4"/>
    </reaction>
</comment>
<dbReference type="PANTHER" id="PTHR32282:SF31">
    <property type="entry name" value="PEPTIDOGLYCAN GLYCOSYLTRANSFERASE"/>
    <property type="match status" value="1"/>
</dbReference>
<dbReference type="SUPFAM" id="SSF53955">
    <property type="entry name" value="Lysozyme-like"/>
    <property type="match status" value="1"/>
</dbReference>
<dbReference type="GO" id="GO:0009252">
    <property type="term" value="P:peptidoglycan biosynthetic process"/>
    <property type="evidence" value="ECO:0007669"/>
    <property type="project" value="TreeGrafter"/>
</dbReference>
<evidence type="ECO:0000259" key="9">
    <source>
        <dbReference type="PROSITE" id="PS50006"/>
    </source>
</evidence>
<evidence type="ECO:0000256" key="1">
    <source>
        <dbReference type="ARBA" id="ARBA00022645"/>
    </source>
</evidence>
<evidence type="ECO:0000256" key="6">
    <source>
        <dbReference type="ARBA" id="ARBA00023268"/>
    </source>
</evidence>
<dbReference type="GO" id="GO:0009002">
    <property type="term" value="F:serine-type D-Ala-D-Ala carboxypeptidase activity"/>
    <property type="evidence" value="ECO:0007669"/>
    <property type="project" value="UniProtKB-EC"/>
</dbReference>
<dbReference type="SMART" id="SM00240">
    <property type="entry name" value="FHA"/>
    <property type="match status" value="1"/>
</dbReference>
<dbReference type="SUPFAM" id="SSF56601">
    <property type="entry name" value="beta-lactamase/transpeptidase-like"/>
    <property type="match status" value="1"/>
</dbReference>
<dbReference type="EMBL" id="CP159837">
    <property type="protein sequence ID" value="XCM37094.1"/>
    <property type="molecule type" value="Genomic_DNA"/>
</dbReference>
<comment type="catalytic activity">
    <reaction evidence="8">
        <text>[GlcNAc-(1-&gt;4)-Mur2Ac(oyl-L-Ala-gamma-D-Glu-L-Lys-D-Ala-D-Ala)](n)-di-trans,octa-cis-undecaprenyl diphosphate + beta-D-GlcNAc-(1-&gt;4)-Mur2Ac(oyl-L-Ala-gamma-D-Glu-L-Lys-D-Ala-D-Ala)-di-trans,octa-cis-undecaprenyl diphosphate = [GlcNAc-(1-&gt;4)-Mur2Ac(oyl-L-Ala-gamma-D-Glu-L-Lys-D-Ala-D-Ala)](n+1)-di-trans,octa-cis-undecaprenyl diphosphate + di-trans,octa-cis-undecaprenyl diphosphate + H(+)</text>
        <dbReference type="Rhea" id="RHEA:23708"/>
        <dbReference type="Rhea" id="RHEA-COMP:9602"/>
        <dbReference type="Rhea" id="RHEA-COMP:9603"/>
        <dbReference type="ChEBI" id="CHEBI:15378"/>
        <dbReference type="ChEBI" id="CHEBI:58405"/>
        <dbReference type="ChEBI" id="CHEBI:60033"/>
        <dbReference type="ChEBI" id="CHEBI:78435"/>
        <dbReference type="EC" id="2.4.99.28"/>
    </reaction>
</comment>
<dbReference type="InterPro" id="IPR008984">
    <property type="entry name" value="SMAD_FHA_dom_sf"/>
</dbReference>
<protein>
    <submittedName>
        <fullName evidence="10">PBP1A family penicillin-binding protein</fullName>
    </submittedName>
</protein>
<keyword evidence="4" id="KW-0808">Transferase</keyword>
<keyword evidence="2" id="KW-0645">Protease</keyword>
<dbReference type="CDD" id="cd00060">
    <property type="entry name" value="FHA"/>
    <property type="match status" value="1"/>
</dbReference>
<keyword evidence="1" id="KW-0121">Carboxypeptidase</keyword>
<evidence type="ECO:0000313" key="10">
    <source>
        <dbReference type="EMBL" id="XCM37094.1"/>
    </source>
</evidence>
<evidence type="ECO:0000256" key="3">
    <source>
        <dbReference type="ARBA" id="ARBA00022676"/>
    </source>
</evidence>
<dbReference type="Pfam" id="PF00498">
    <property type="entry name" value="FHA"/>
    <property type="match status" value="1"/>
</dbReference>
<sequence>MTPPPPQRPKTILNVVTQAVQTVHAQVMGKLKLKPNAKVPELWISEPNANKPEVYPLLGDRYLLGRSSKTSDIVVRNPLVSQVHLSLSRNSQQRYAPFILKDEKSTNGVYQGKRRITKIVLEHGAVFSLGPPELADAVQIKYVNPPPWYILMLRWSLYGFTGISALFGLSIAIAWQKVSVKPLPTSISGPVVVYARDGQTPLRPSYSHAHREIKRLEEFSPYLSKALIASEDSRFYWHLGVDPIGVTRAVLVNLSGGSISQGASTLTQQLARSLFREYVGTQDSAGRKLREALVALKLETFYGKNDLLLAYLNRVYLGIDLYGFEDAAQFYFGKSARNLNLSEAATLVGMLPAPNAFNPVQNYSLAVKYRDGVIYRMLKLGMISQEEADRARRSRISVHSKAKEIIGNTIAPYFYSYVFEELESLLGVGLAREGNFIVETGLDPKIQAKAENSLKNSVAEMGGIYGFEQGAIATVDSRTGEILALAGGVDYQISQFNRATQALRQPGSTFKIFAYTAALEEGISPNTTYSCAALVWEGVSFSPCERSSGFIDMWQAIAQSENSVALRVAQQVGLNNVVRQARELGIKSDLNPVPGLVLGQSEVTVLEMTGALTALANGGKFNSAHGIKRILDSSDCKDPNNPETCRVIYEYGQSPEANRQVLSPEVADTMTRMLQGVVQSGTGRSAAIGLGEEAGKTGTTNNGVDLWFVGYLPRQHFVTSVWLGNDDNSPTSGSSGQAAQVWANYMNEVVNQK</sequence>
<dbReference type="InterPro" id="IPR001460">
    <property type="entry name" value="PCN-bd_Tpept"/>
</dbReference>
<evidence type="ECO:0000256" key="4">
    <source>
        <dbReference type="ARBA" id="ARBA00022679"/>
    </source>
</evidence>
<dbReference type="PANTHER" id="PTHR32282">
    <property type="entry name" value="BINDING PROTEIN TRANSPEPTIDASE, PUTATIVE-RELATED"/>
    <property type="match status" value="1"/>
</dbReference>
<dbReference type="Pfam" id="PF00912">
    <property type="entry name" value="Transgly"/>
    <property type="match status" value="1"/>
</dbReference>
<dbReference type="Gene3D" id="2.60.200.20">
    <property type="match status" value="1"/>
</dbReference>
<name>A0AAU8JEC8_9CYAN</name>
<evidence type="ECO:0000256" key="5">
    <source>
        <dbReference type="ARBA" id="ARBA00022801"/>
    </source>
</evidence>
<dbReference type="AlphaFoldDB" id="A0AAU8JEC8"/>
<dbReference type="RefSeq" id="WP_190879511.1">
    <property type="nucleotide sequence ID" value="NZ_CP159837.1"/>
</dbReference>
<dbReference type="Pfam" id="PF00905">
    <property type="entry name" value="Transpeptidase"/>
    <property type="match status" value="1"/>
</dbReference>
<evidence type="ECO:0000256" key="7">
    <source>
        <dbReference type="ARBA" id="ARBA00034000"/>
    </source>
</evidence>
<feature type="domain" description="FHA" evidence="9">
    <location>
        <begin position="62"/>
        <end position="116"/>
    </location>
</feature>
<gene>
    <name evidence="10" type="ORF">ABWT76_005906</name>
</gene>
<dbReference type="InterPro" id="IPR012338">
    <property type="entry name" value="Beta-lactam/transpept-like"/>
</dbReference>
<organism evidence="10">
    <name type="scientific">Planktothricoides raciborskii GIHE-MW2</name>
    <dbReference type="NCBI Taxonomy" id="2792601"/>
    <lineage>
        <taxon>Bacteria</taxon>
        <taxon>Bacillati</taxon>
        <taxon>Cyanobacteriota</taxon>
        <taxon>Cyanophyceae</taxon>
        <taxon>Oscillatoriophycideae</taxon>
        <taxon>Oscillatoriales</taxon>
        <taxon>Oscillatoriaceae</taxon>
        <taxon>Planktothricoides</taxon>
    </lineage>
</organism>
<proteinExistence type="predicted"/>
<accession>A0AAU8JEC8</accession>
<evidence type="ECO:0000256" key="8">
    <source>
        <dbReference type="ARBA" id="ARBA00049902"/>
    </source>
</evidence>
<keyword evidence="5" id="KW-0378">Hydrolase</keyword>